<evidence type="ECO:0000256" key="11">
    <source>
        <dbReference type="ARBA" id="ARBA00041372"/>
    </source>
</evidence>
<keyword evidence="7" id="KW-0496">Mitochondrion</keyword>
<keyword evidence="5" id="KW-0809">Transit peptide</keyword>
<sequence>MLSRVSARSYSSAAQSIKLTAREAPGNLSTLSVVVNNAGSKAGKSGVAHLLSKYNFLNTESKSALRFTRESELLGSIVSSDVTRDSIVLKTQFLKQDLPYFVEALGNVLTKTSFRDHELPETVLPAAKAQFAEAQASNAFKAFESLHEISFRKGLGNPLYYDGTSPVSVEDIKQFASEAYNASNVSVFASGVNEGDLKQFIGESAFSALPAGASKSTPVELHNGKESRIRAAGGSVALIGVPIKAADFAKYEVLSAAIGSSYLPGSSAPLSQIQGATSKVLKYQDAGLFVVCVCNSDAAVVSQGVKAAKKAIDSVSASDLSNATKGAELSIALQSRFESPLNVKIDSSTKAPKLGEFNYVAVGNVDFLPYANEL</sequence>
<dbReference type="RefSeq" id="XP_015465821.1">
    <property type="nucleotide sequence ID" value="XM_015613356.1"/>
</dbReference>
<evidence type="ECO:0000256" key="5">
    <source>
        <dbReference type="ARBA" id="ARBA00022946"/>
    </source>
</evidence>
<evidence type="ECO:0000256" key="6">
    <source>
        <dbReference type="ARBA" id="ARBA00022982"/>
    </source>
</evidence>
<dbReference type="InterPro" id="IPR050361">
    <property type="entry name" value="MPP/UQCRC_Complex"/>
</dbReference>
<dbReference type="Gene3D" id="3.30.830.10">
    <property type="entry name" value="Metalloenzyme, LuxS/M16 peptidase-like"/>
    <property type="match status" value="2"/>
</dbReference>
<evidence type="ECO:0000259" key="15">
    <source>
        <dbReference type="Pfam" id="PF05193"/>
    </source>
</evidence>
<dbReference type="GO" id="GO:0005743">
    <property type="term" value="C:mitochondrial inner membrane"/>
    <property type="evidence" value="ECO:0007669"/>
    <property type="project" value="UniProtKB-SubCell"/>
</dbReference>
<comment type="similarity">
    <text evidence="9">Belongs to the peptidase M16 family. UQCRC2/QCR2 subfamily.</text>
</comment>
<feature type="domain" description="Peptidase M16 N-terminal" evidence="14">
    <location>
        <begin position="22"/>
        <end position="162"/>
    </location>
</feature>
<evidence type="ECO:0000313" key="17">
    <source>
        <dbReference type="Proteomes" id="UP000054251"/>
    </source>
</evidence>
<dbReference type="Pfam" id="PF00675">
    <property type="entry name" value="Peptidase_M16"/>
    <property type="match status" value="1"/>
</dbReference>
<evidence type="ECO:0000256" key="12">
    <source>
        <dbReference type="ARBA" id="ARBA00041778"/>
    </source>
</evidence>
<evidence type="ECO:0000313" key="16">
    <source>
        <dbReference type="EMBL" id="KRZ99718.1"/>
    </source>
</evidence>
<keyword evidence="8" id="KW-0472">Membrane</keyword>
<evidence type="ECO:0000256" key="13">
    <source>
        <dbReference type="ARBA" id="ARBA00042707"/>
    </source>
</evidence>
<evidence type="ECO:0000256" key="10">
    <source>
        <dbReference type="ARBA" id="ARBA00040751"/>
    </source>
</evidence>
<name>A0A0V1PTX1_9ASCO</name>
<dbReference type="AlphaFoldDB" id="A0A0V1PTX1"/>
<evidence type="ECO:0000259" key="14">
    <source>
        <dbReference type="Pfam" id="PF00675"/>
    </source>
</evidence>
<dbReference type="Proteomes" id="UP000054251">
    <property type="component" value="Unassembled WGS sequence"/>
</dbReference>
<dbReference type="InterPro" id="IPR007863">
    <property type="entry name" value="Peptidase_M16_C"/>
</dbReference>
<evidence type="ECO:0000256" key="2">
    <source>
        <dbReference type="ARBA" id="ARBA00022448"/>
    </source>
</evidence>
<keyword evidence="4" id="KW-0999">Mitochondrion inner membrane</keyword>
<keyword evidence="17" id="KW-1185">Reference proteome</keyword>
<dbReference type="GeneID" id="26841536"/>
<organism evidence="16 17">
    <name type="scientific">Debaryomyces fabryi</name>
    <dbReference type="NCBI Taxonomy" id="58627"/>
    <lineage>
        <taxon>Eukaryota</taxon>
        <taxon>Fungi</taxon>
        <taxon>Dikarya</taxon>
        <taxon>Ascomycota</taxon>
        <taxon>Saccharomycotina</taxon>
        <taxon>Pichiomycetes</taxon>
        <taxon>Debaryomycetaceae</taxon>
        <taxon>Debaryomyces</taxon>
    </lineage>
</organism>
<keyword evidence="3" id="KW-0679">Respiratory chain</keyword>
<evidence type="ECO:0000256" key="1">
    <source>
        <dbReference type="ARBA" id="ARBA00004443"/>
    </source>
</evidence>
<feature type="domain" description="Peptidase M16 C-terminal" evidence="15">
    <location>
        <begin position="167"/>
        <end position="321"/>
    </location>
</feature>
<gene>
    <name evidence="16" type="ORF">AC631_04527</name>
</gene>
<dbReference type="SUPFAM" id="SSF63411">
    <property type="entry name" value="LuxS/MPP-like metallohydrolase"/>
    <property type="match status" value="2"/>
</dbReference>
<reference evidence="16 17" key="1">
    <citation type="submission" date="2015-11" db="EMBL/GenBank/DDBJ databases">
        <title>The genome of Debaryomyces fabryi.</title>
        <authorList>
            <person name="Tafer H."/>
            <person name="Lopandic K."/>
        </authorList>
    </citation>
    <scope>NUCLEOTIDE SEQUENCE [LARGE SCALE GENOMIC DNA]</scope>
    <source>
        <strain evidence="16 17">CBS 789</strain>
    </source>
</reference>
<comment type="subcellular location">
    <subcellularLocation>
        <location evidence="1">Mitochondrion inner membrane</location>
        <topology evidence="1">Peripheral membrane protein</topology>
        <orientation evidence="1">Matrix side</orientation>
    </subcellularLocation>
</comment>
<evidence type="ECO:0000256" key="4">
    <source>
        <dbReference type="ARBA" id="ARBA00022792"/>
    </source>
</evidence>
<dbReference type="InterPro" id="IPR011765">
    <property type="entry name" value="Pept_M16_N"/>
</dbReference>
<dbReference type="FunFam" id="3.30.830.10:FF:000021">
    <property type="entry name" value="Cytochrome b-c1 complex subunit 2"/>
    <property type="match status" value="1"/>
</dbReference>
<keyword evidence="6" id="KW-0249">Electron transport</keyword>
<dbReference type="InterPro" id="IPR011249">
    <property type="entry name" value="Metalloenz_LuxS/M16"/>
</dbReference>
<evidence type="ECO:0000256" key="8">
    <source>
        <dbReference type="ARBA" id="ARBA00023136"/>
    </source>
</evidence>
<dbReference type="Pfam" id="PF05193">
    <property type="entry name" value="Peptidase_M16_C"/>
    <property type="match status" value="1"/>
</dbReference>
<dbReference type="EMBL" id="LMYN01000124">
    <property type="protein sequence ID" value="KRZ99718.1"/>
    <property type="molecule type" value="Genomic_DNA"/>
</dbReference>
<keyword evidence="2" id="KW-0813">Transport</keyword>
<comment type="caution">
    <text evidence="16">The sequence shown here is derived from an EMBL/GenBank/DDBJ whole genome shotgun (WGS) entry which is preliminary data.</text>
</comment>
<dbReference type="PANTHER" id="PTHR11851:SF209">
    <property type="entry name" value="CYTOCHROME B-C1 COMPLEX SUBUNIT 2, MITOCHONDRIAL"/>
    <property type="match status" value="1"/>
</dbReference>
<dbReference type="GO" id="GO:0046872">
    <property type="term" value="F:metal ion binding"/>
    <property type="evidence" value="ECO:0007669"/>
    <property type="project" value="InterPro"/>
</dbReference>
<proteinExistence type="inferred from homology"/>
<accession>A0A0V1PTX1</accession>
<protein>
    <recommendedName>
        <fullName evidence="10">Cytochrome b-c1 complex subunit 2, mitochondrial</fullName>
    </recommendedName>
    <alternativeName>
        <fullName evidence="12">Complex III subunit 2</fullName>
    </alternativeName>
    <alternativeName>
        <fullName evidence="11">Core protein II</fullName>
    </alternativeName>
    <alternativeName>
        <fullName evidence="13">Ubiquinol-cytochrome-c reductase complex core protein 2</fullName>
    </alternativeName>
</protein>
<dbReference type="PANTHER" id="PTHR11851">
    <property type="entry name" value="METALLOPROTEASE"/>
    <property type="match status" value="1"/>
</dbReference>
<dbReference type="OrthoDB" id="6369905at2759"/>
<evidence type="ECO:0000256" key="7">
    <source>
        <dbReference type="ARBA" id="ARBA00023128"/>
    </source>
</evidence>
<evidence type="ECO:0000256" key="3">
    <source>
        <dbReference type="ARBA" id="ARBA00022660"/>
    </source>
</evidence>
<evidence type="ECO:0000256" key="9">
    <source>
        <dbReference type="ARBA" id="ARBA00038146"/>
    </source>
</evidence>